<evidence type="ECO:0000256" key="2">
    <source>
        <dbReference type="ARBA" id="ARBA00012251"/>
    </source>
</evidence>
<dbReference type="InterPro" id="IPR002867">
    <property type="entry name" value="IBR_dom"/>
</dbReference>
<organism evidence="10 11">
    <name type="scientific">Mycena rosella</name>
    <name type="common">Pink bonnet</name>
    <name type="synonym">Agaricus rosellus</name>
    <dbReference type="NCBI Taxonomy" id="1033263"/>
    <lineage>
        <taxon>Eukaryota</taxon>
        <taxon>Fungi</taxon>
        <taxon>Dikarya</taxon>
        <taxon>Basidiomycota</taxon>
        <taxon>Agaricomycotina</taxon>
        <taxon>Agaricomycetes</taxon>
        <taxon>Agaricomycetidae</taxon>
        <taxon>Agaricales</taxon>
        <taxon>Marasmiineae</taxon>
        <taxon>Mycenaceae</taxon>
        <taxon>Mycena</taxon>
    </lineage>
</organism>
<evidence type="ECO:0000256" key="3">
    <source>
        <dbReference type="ARBA" id="ARBA00022679"/>
    </source>
</evidence>
<keyword evidence="3" id="KW-0808">Transferase</keyword>
<sequence length="182" mass="20743">MSSSILWRMITIKQGEVAVEIDDTVAKLVLGEANMDEWNDARFLATHNIIYCPFTGCGKAFDTDISSSRDQARVQCPDCSRSICQVCKTVWHENMTCQVYQAIPISERVPDDAALLDLAKQLNWRQCPKCYAWPMELKHGCNHTICIICRHHFCYTCGADFDYTGGKYRCRGGEACRVWEDL</sequence>
<accession>A0AAD7CS29</accession>
<evidence type="ECO:0000256" key="5">
    <source>
        <dbReference type="ARBA" id="ARBA00022737"/>
    </source>
</evidence>
<dbReference type="PROSITE" id="PS51873">
    <property type="entry name" value="TRIAD"/>
    <property type="match status" value="1"/>
</dbReference>
<dbReference type="GO" id="GO:0016567">
    <property type="term" value="P:protein ubiquitination"/>
    <property type="evidence" value="ECO:0007669"/>
    <property type="project" value="InterPro"/>
</dbReference>
<dbReference type="Pfam" id="PF22191">
    <property type="entry name" value="IBR_1"/>
    <property type="match status" value="1"/>
</dbReference>
<dbReference type="CDD" id="cd20336">
    <property type="entry name" value="Rcat_RBR"/>
    <property type="match status" value="1"/>
</dbReference>
<dbReference type="AlphaFoldDB" id="A0AAD7CS29"/>
<evidence type="ECO:0000313" key="11">
    <source>
        <dbReference type="Proteomes" id="UP001221757"/>
    </source>
</evidence>
<dbReference type="PANTHER" id="PTHR11685">
    <property type="entry name" value="RBR FAMILY RING FINGER AND IBR DOMAIN-CONTAINING"/>
    <property type="match status" value="1"/>
</dbReference>
<keyword evidence="11" id="KW-1185">Reference proteome</keyword>
<evidence type="ECO:0000256" key="8">
    <source>
        <dbReference type="ARBA" id="ARBA00022833"/>
    </source>
</evidence>
<dbReference type="SUPFAM" id="SSF57850">
    <property type="entry name" value="RING/U-box"/>
    <property type="match status" value="2"/>
</dbReference>
<evidence type="ECO:0000313" key="10">
    <source>
        <dbReference type="EMBL" id="KAJ7660040.1"/>
    </source>
</evidence>
<evidence type="ECO:0000256" key="1">
    <source>
        <dbReference type="ARBA" id="ARBA00001798"/>
    </source>
</evidence>
<comment type="catalytic activity">
    <reaction evidence="1">
        <text>[E2 ubiquitin-conjugating enzyme]-S-ubiquitinyl-L-cysteine + [acceptor protein]-L-lysine = [E2 ubiquitin-conjugating enzyme]-L-cysteine + [acceptor protein]-N(6)-ubiquitinyl-L-lysine.</text>
        <dbReference type="EC" id="2.3.2.31"/>
    </reaction>
</comment>
<dbReference type="Pfam" id="PF01485">
    <property type="entry name" value="IBR"/>
    <property type="match status" value="1"/>
</dbReference>
<dbReference type="GO" id="GO:0061630">
    <property type="term" value="F:ubiquitin protein ligase activity"/>
    <property type="evidence" value="ECO:0007669"/>
    <property type="project" value="UniProtKB-EC"/>
</dbReference>
<dbReference type="InterPro" id="IPR044066">
    <property type="entry name" value="TRIAD_supradom"/>
</dbReference>
<keyword evidence="4" id="KW-0479">Metal-binding</keyword>
<comment type="caution">
    <text evidence="10">The sequence shown here is derived from an EMBL/GenBank/DDBJ whole genome shotgun (WGS) entry which is preliminary data.</text>
</comment>
<reference evidence="10" key="1">
    <citation type="submission" date="2023-03" db="EMBL/GenBank/DDBJ databases">
        <title>Massive genome expansion in bonnet fungi (Mycena s.s.) driven by repeated elements and novel gene families across ecological guilds.</title>
        <authorList>
            <consortium name="Lawrence Berkeley National Laboratory"/>
            <person name="Harder C.B."/>
            <person name="Miyauchi S."/>
            <person name="Viragh M."/>
            <person name="Kuo A."/>
            <person name="Thoen E."/>
            <person name="Andreopoulos B."/>
            <person name="Lu D."/>
            <person name="Skrede I."/>
            <person name="Drula E."/>
            <person name="Henrissat B."/>
            <person name="Morin E."/>
            <person name="Kohler A."/>
            <person name="Barry K."/>
            <person name="LaButti K."/>
            <person name="Morin E."/>
            <person name="Salamov A."/>
            <person name="Lipzen A."/>
            <person name="Mereny Z."/>
            <person name="Hegedus B."/>
            <person name="Baldrian P."/>
            <person name="Stursova M."/>
            <person name="Weitz H."/>
            <person name="Taylor A."/>
            <person name="Grigoriev I.V."/>
            <person name="Nagy L.G."/>
            <person name="Martin F."/>
            <person name="Kauserud H."/>
        </authorList>
    </citation>
    <scope>NUCLEOTIDE SEQUENCE</scope>
    <source>
        <strain evidence="10">CBHHK067</strain>
    </source>
</reference>
<dbReference type="GO" id="GO:0008270">
    <property type="term" value="F:zinc ion binding"/>
    <property type="evidence" value="ECO:0007669"/>
    <property type="project" value="UniProtKB-KW"/>
</dbReference>
<evidence type="ECO:0000256" key="4">
    <source>
        <dbReference type="ARBA" id="ARBA00022723"/>
    </source>
</evidence>
<evidence type="ECO:0000256" key="7">
    <source>
        <dbReference type="ARBA" id="ARBA00022786"/>
    </source>
</evidence>
<dbReference type="Gene3D" id="1.20.120.1750">
    <property type="match status" value="1"/>
</dbReference>
<keyword evidence="7" id="KW-0833">Ubl conjugation pathway</keyword>
<dbReference type="Gene3D" id="2.20.25.20">
    <property type="match status" value="1"/>
</dbReference>
<protein>
    <recommendedName>
        <fullName evidence="2">RBR-type E3 ubiquitin transferase</fullName>
        <ecNumber evidence="2">2.3.2.31</ecNumber>
    </recommendedName>
</protein>
<name>A0AAD7CS29_MYCRO</name>
<dbReference type="SMART" id="SM00647">
    <property type="entry name" value="IBR"/>
    <property type="match status" value="2"/>
</dbReference>
<evidence type="ECO:0000259" key="9">
    <source>
        <dbReference type="PROSITE" id="PS51873"/>
    </source>
</evidence>
<evidence type="ECO:0000256" key="6">
    <source>
        <dbReference type="ARBA" id="ARBA00022771"/>
    </source>
</evidence>
<keyword evidence="6" id="KW-0863">Zinc-finger</keyword>
<dbReference type="InterPro" id="IPR031127">
    <property type="entry name" value="E3_UB_ligase_RBR"/>
</dbReference>
<gene>
    <name evidence="10" type="ORF">B0H17DRAFT_335377</name>
</gene>
<keyword evidence="8" id="KW-0862">Zinc</keyword>
<proteinExistence type="predicted"/>
<dbReference type="EMBL" id="JARKIE010000263">
    <property type="protein sequence ID" value="KAJ7660040.1"/>
    <property type="molecule type" value="Genomic_DNA"/>
</dbReference>
<dbReference type="Proteomes" id="UP001221757">
    <property type="component" value="Unassembled WGS sequence"/>
</dbReference>
<keyword evidence="5" id="KW-0677">Repeat</keyword>
<feature type="domain" description="RING-type" evidence="9">
    <location>
        <begin position="1"/>
        <end position="180"/>
    </location>
</feature>
<dbReference type="EC" id="2.3.2.31" evidence="2"/>